<dbReference type="InterPro" id="IPR029044">
    <property type="entry name" value="Nucleotide-diphossugar_trans"/>
</dbReference>
<dbReference type="Pfam" id="PF03314">
    <property type="entry name" value="DUF273"/>
    <property type="match status" value="1"/>
</dbReference>
<dbReference type="PANTHER" id="PTHR31562:SF2">
    <property type="entry name" value="NUCLEOTIDE-DIPHOSPHO-SUGAR TRANSFERASE"/>
    <property type="match status" value="1"/>
</dbReference>
<dbReference type="Gene3D" id="3.90.550.10">
    <property type="entry name" value="Spore Coat Polysaccharide Biosynthesis Protein SpsA, Chain A"/>
    <property type="match status" value="1"/>
</dbReference>
<keyword evidence="2" id="KW-1185">Reference proteome</keyword>
<dbReference type="OrthoDB" id="407658at2759"/>
<dbReference type="AlphaFoldDB" id="W2TPA0"/>
<evidence type="ECO:0000313" key="1">
    <source>
        <dbReference type="EMBL" id="ETN82802.1"/>
    </source>
</evidence>
<dbReference type="PANTHER" id="PTHR31562">
    <property type="entry name" value="PROTEIN CBG18972"/>
    <property type="match status" value="1"/>
</dbReference>
<dbReference type="EMBL" id="KI658382">
    <property type="protein sequence ID" value="ETN82802.1"/>
    <property type="molecule type" value="Genomic_DNA"/>
</dbReference>
<dbReference type="InterPro" id="IPR004988">
    <property type="entry name" value="DUF273"/>
</dbReference>
<name>W2TPA0_NECAM</name>
<organism evidence="1 2">
    <name type="scientific">Necator americanus</name>
    <name type="common">Human hookworm</name>
    <dbReference type="NCBI Taxonomy" id="51031"/>
    <lineage>
        <taxon>Eukaryota</taxon>
        <taxon>Metazoa</taxon>
        <taxon>Ecdysozoa</taxon>
        <taxon>Nematoda</taxon>
        <taxon>Chromadorea</taxon>
        <taxon>Rhabditida</taxon>
        <taxon>Rhabditina</taxon>
        <taxon>Rhabditomorpha</taxon>
        <taxon>Strongyloidea</taxon>
        <taxon>Ancylostomatidae</taxon>
        <taxon>Bunostominae</taxon>
        <taxon>Necator</taxon>
    </lineage>
</organism>
<accession>W2TPA0</accession>
<proteinExistence type="predicted"/>
<dbReference type="KEGG" id="nai:NECAME_17634"/>
<evidence type="ECO:0000313" key="2">
    <source>
        <dbReference type="Proteomes" id="UP000053676"/>
    </source>
</evidence>
<protein>
    <submittedName>
        <fullName evidence="1">Uncharacterized protein</fullName>
    </submittedName>
</protein>
<sequence length="95" mass="11415">MCTERDVLQTTLYTRFNIKSFTISFRTIESYIEENVEIIFYDRFYTYEVMAGTYLVKNSDWSRNFLDGWANYEYRLPRSFHGSDNGVLNLVLDFC</sequence>
<dbReference type="Proteomes" id="UP000053676">
    <property type="component" value="Unassembled WGS sequence"/>
</dbReference>
<gene>
    <name evidence="1" type="ORF">NECAME_17634</name>
</gene>
<reference evidence="2" key="1">
    <citation type="journal article" date="2014" name="Nat. Genet.">
        <title>Genome of the human hookworm Necator americanus.</title>
        <authorList>
            <person name="Tang Y.T."/>
            <person name="Gao X."/>
            <person name="Rosa B.A."/>
            <person name="Abubucker S."/>
            <person name="Hallsworth-Pepin K."/>
            <person name="Martin J."/>
            <person name="Tyagi R."/>
            <person name="Heizer E."/>
            <person name="Zhang X."/>
            <person name="Bhonagiri-Palsikar V."/>
            <person name="Minx P."/>
            <person name="Warren W.C."/>
            <person name="Wang Q."/>
            <person name="Zhan B."/>
            <person name="Hotez P.J."/>
            <person name="Sternberg P.W."/>
            <person name="Dougall A."/>
            <person name="Gaze S.T."/>
            <person name="Mulvenna J."/>
            <person name="Sotillo J."/>
            <person name="Ranganathan S."/>
            <person name="Rabelo E.M."/>
            <person name="Wilson R.K."/>
            <person name="Felgner P.L."/>
            <person name="Bethony J."/>
            <person name="Hawdon J.M."/>
            <person name="Gasser R.B."/>
            <person name="Loukas A."/>
            <person name="Mitreva M."/>
        </authorList>
    </citation>
    <scope>NUCLEOTIDE SEQUENCE [LARGE SCALE GENOMIC DNA]</scope>
</reference>